<evidence type="ECO:0000313" key="2">
    <source>
        <dbReference type="EMBL" id="RGR68478.1"/>
    </source>
</evidence>
<proteinExistence type="predicted"/>
<evidence type="ECO:0000313" key="3">
    <source>
        <dbReference type="Proteomes" id="UP000284178"/>
    </source>
</evidence>
<gene>
    <name evidence="2" type="ORF">DWY25_15900</name>
</gene>
<keyword evidence="1" id="KW-0812">Transmembrane</keyword>
<keyword evidence="1" id="KW-0472">Membrane</keyword>
<sequence>MSGYLLKRRQVAMQEKTSFWQRYGLMILTIILYGLDLGAILFVSQQLYKNIVEVTTFAALPPVFFVLWLLRGKAGKENYRQDWLKTGALSWIMTIILFIVGLSVWLAMPYSLAWSYALMMALGYFLYHSCLRKWIPGWGQRISELFVCIFTLELAAVLLFPIITGMKTVNQAEAILTRQGYEEIHYAVNTSPSGLELIFKDDAPELTRSEKKTGFYVFSAVDQGEEIGVVVSPASGRIVRQASLSDNLVLNLMIHQ</sequence>
<dbReference type="AlphaFoldDB" id="A0A412FJY9"/>
<organism evidence="2 3">
    <name type="scientific">Holdemania filiformis</name>
    <dbReference type="NCBI Taxonomy" id="61171"/>
    <lineage>
        <taxon>Bacteria</taxon>
        <taxon>Bacillati</taxon>
        <taxon>Bacillota</taxon>
        <taxon>Erysipelotrichia</taxon>
        <taxon>Erysipelotrichales</taxon>
        <taxon>Erysipelotrichaceae</taxon>
        <taxon>Holdemania</taxon>
    </lineage>
</organism>
<feature type="transmembrane region" description="Helical" evidence="1">
    <location>
        <begin position="50"/>
        <end position="70"/>
    </location>
</feature>
<keyword evidence="3" id="KW-1185">Reference proteome</keyword>
<feature type="transmembrane region" description="Helical" evidence="1">
    <location>
        <begin position="23"/>
        <end position="44"/>
    </location>
</feature>
<dbReference type="Proteomes" id="UP000284178">
    <property type="component" value="Unassembled WGS sequence"/>
</dbReference>
<keyword evidence="1" id="KW-1133">Transmembrane helix</keyword>
<feature type="transmembrane region" description="Helical" evidence="1">
    <location>
        <begin position="113"/>
        <end position="130"/>
    </location>
</feature>
<name>A0A412FJY9_9FIRM</name>
<comment type="caution">
    <text evidence="2">The sequence shown here is derived from an EMBL/GenBank/DDBJ whole genome shotgun (WGS) entry which is preliminary data.</text>
</comment>
<accession>A0A412FJY9</accession>
<feature type="transmembrane region" description="Helical" evidence="1">
    <location>
        <begin position="142"/>
        <end position="163"/>
    </location>
</feature>
<evidence type="ECO:0000256" key="1">
    <source>
        <dbReference type="SAM" id="Phobius"/>
    </source>
</evidence>
<protein>
    <submittedName>
        <fullName evidence="2">Uncharacterized protein</fullName>
    </submittedName>
</protein>
<dbReference type="EMBL" id="QRUP01000027">
    <property type="protein sequence ID" value="RGR68478.1"/>
    <property type="molecule type" value="Genomic_DNA"/>
</dbReference>
<reference evidence="2 3" key="1">
    <citation type="submission" date="2018-08" db="EMBL/GenBank/DDBJ databases">
        <title>A genome reference for cultivated species of the human gut microbiota.</title>
        <authorList>
            <person name="Zou Y."/>
            <person name="Xue W."/>
            <person name="Luo G."/>
        </authorList>
    </citation>
    <scope>NUCLEOTIDE SEQUENCE [LARGE SCALE GENOMIC DNA]</scope>
    <source>
        <strain evidence="2 3">AF24-29</strain>
    </source>
</reference>
<feature type="transmembrane region" description="Helical" evidence="1">
    <location>
        <begin position="82"/>
        <end position="107"/>
    </location>
</feature>